<dbReference type="AlphaFoldDB" id="A0A9D2G0D4"/>
<organism evidence="5 6">
    <name type="scientific">Candidatus Atopostipes pullistercoris</name>
    <dbReference type="NCBI Taxonomy" id="2838467"/>
    <lineage>
        <taxon>Bacteria</taxon>
        <taxon>Bacillati</taxon>
        <taxon>Bacillota</taxon>
        <taxon>Bacilli</taxon>
        <taxon>Lactobacillales</taxon>
        <taxon>Carnobacteriaceae</taxon>
        <taxon>Atopostipes</taxon>
    </lineage>
</organism>
<evidence type="ECO:0000256" key="2">
    <source>
        <dbReference type="ARBA" id="ARBA00022679"/>
    </source>
</evidence>
<comment type="similarity">
    <text evidence="1 4">Belongs to the glycerate kinase type-1 family.</text>
</comment>
<evidence type="ECO:0000256" key="3">
    <source>
        <dbReference type="ARBA" id="ARBA00022777"/>
    </source>
</evidence>
<protein>
    <submittedName>
        <fullName evidence="5">Glycerate kinase</fullName>
    </submittedName>
</protein>
<dbReference type="GO" id="GO:0008887">
    <property type="term" value="F:glycerate kinase activity"/>
    <property type="evidence" value="ECO:0007669"/>
    <property type="project" value="UniProtKB-UniRule"/>
</dbReference>
<dbReference type="NCBIfam" id="TIGR00045">
    <property type="entry name" value="glycerate kinase"/>
    <property type="match status" value="1"/>
</dbReference>
<dbReference type="EMBL" id="DXAZ01000050">
    <property type="protein sequence ID" value="HIZ70828.1"/>
    <property type="molecule type" value="Genomic_DNA"/>
</dbReference>
<dbReference type="InterPro" id="IPR018193">
    <property type="entry name" value="Glyc_kinase_flavodox-like_fold"/>
</dbReference>
<evidence type="ECO:0000256" key="1">
    <source>
        <dbReference type="ARBA" id="ARBA00006284"/>
    </source>
</evidence>
<evidence type="ECO:0000313" key="5">
    <source>
        <dbReference type="EMBL" id="HIZ70828.1"/>
    </source>
</evidence>
<accession>A0A9D2G0D4</accession>
<dbReference type="InterPro" id="IPR004381">
    <property type="entry name" value="Glycerate_kinase"/>
</dbReference>
<dbReference type="PIRSF" id="PIRSF006078">
    <property type="entry name" value="GlxK"/>
    <property type="match status" value="1"/>
</dbReference>
<dbReference type="SUPFAM" id="SSF110738">
    <property type="entry name" value="Glycerate kinase I"/>
    <property type="match status" value="1"/>
</dbReference>
<dbReference type="InterPro" id="IPR018197">
    <property type="entry name" value="Glycerate_kinase_RE-like"/>
</dbReference>
<evidence type="ECO:0000256" key="4">
    <source>
        <dbReference type="PIRNR" id="PIRNR006078"/>
    </source>
</evidence>
<dbReference type="GO" id="GO:0031388">
    <property type="term" value="P:organic acid phosphorylation"/>
    <property type="evidence" value="ECO:0007669"/>
    <property type="project" value="UniProtKB-UniRule"/>
</dbReference>
<dbReference type="Pfam" id="PF02595">
    <property type="entry name" value="Gly_kinase"/>
    <property type="match status" value="1"/>
</dbReference>
<dbReference type="PANTHER" id="PTHR21599:SF0">
    <property type="entry name" value="GLYCERATE KINASE"/>
    <property type="match status" value="1"/>
</dbReference>
<dbReference type="Proteomes" id="UP000824106">
    <property type="component" value="Unassembled WGS sequence"/>
</dbReference>
<dbReference type="Gene3D" id="3.90.1510.10">
    <property type="entry name" value="Glycerate kinase, domain 2"/>
    <property type="match status" value="1"/>
</dbReference>
<proteinExistence type="inferred from homology"/>
<keyword evidence="2 4" id="KW-0808">Transferase</keyword>
<gene>
    <name evidence="5" type="ORF">H9808_03545</name>
</gene>
<comment type="caution">
    <text evidence="5">The sequence shown here is derived from an EMBL/GenBank/DDBJ whole genome shotgun (WGS) entry which is preliminary data.</text>
</comment>
<reference evidence="5" key="2">
    <citation type="submission" date="2021-04" db="EMBL/GenBank/DDBJ databases">
        <authorList>
            <person name="Gilroy R."/>
        </authorList>
    </citation>
    <scope>NUCLEOTIDE SEQUENCE</scope>
    <source>
        <strain evidence="5">CHK169-4300</strain>
    </source>
</reference>
<dbReference type="PANTHER" id="PTHR21599">
    <property type="entry name" value="GLYCERATE KINASE"/>
    <property type="match status" value="1"/>
</dbReference>
<evidence type="ECO:0000313" key="6">
    <source>
        <dbReference type="Proteomes" id="UP000824106"/>
    </source>
</evidence>
<dbReference type="InterPro" id="IPR036129">
    <property type="entry name" value="Glycerate_kinase_sf"/>
</dbReference>
<sequence length="364" mass="38552">MTALEVAEAIETGFKRVFPNWEYVKVPMADGGEGTVQSLVDATRGSIKYTEVVDPLGRKIKAAYGISGDGKQAIIEMAAASGLELLKDSERDAMNTTSWGLGDLIRAALDEKVDYILVGIGGSATNDAGAGMIQSLGGKLLDENGEQIPYSGASLDKLTTIDLSTLDPRLKRVTIEVACDVNNPLTGPDGASYVYGPQKGADEEEVKELDQNLKHFSNVLRQDLGMNIEKEPGAGAAGGVGGAMLAFLGAELRKGGELIVEMLDLEETVKTADLVITGEGGINHQTVYGKTPIVVAKTAKKYEVPVIALAGSISEGYEKVYDNGINAVFSILSEVTPLEETLKDGFKNVERTAQNLAALLNIDL</sequence>
<name>A0A9D2G0D4_9LACT</name>
<dbReference type="Gene3D" id="3.40.50.10350">
    <property type="entry name" value="Glycerate kinase, domain 1"/>
    <property type="match status" value="1"/>
</dbReference>
<keyword evidence="3 4" id="KW-0418">Kinase</keyword>
<reference evidence="5" key="1">
    <citation type="journal article" date="2021" name="PeerJ">
        <title>Extensive microbial diversity within the chicken gut microbiome revealed by metagenomics and culture.</title>
        <authorList>
            <person name="Gilroy R."/>
            <person name="Ravi A."/>
            <person name="Getino M."/>
            <person name="Pursley I."/>
            <person name="Horton D.L."/>
            <person name="Alikhan N.F."/>
            <person name="Baker D."/>
            <person name="Gharbi K."/>
            <person name="Hall N."/>
            <person name="Watson M."/>
            <person name="Adriaenssens E.M."/>
            <person name="Foster-Nyarko E."/>
            <person name="Jarju S."/>
            <person name="Secka A."/>
            <person name="Antonio M."/>
            <person name="Oren A."/>
            <person name="Chaudhuri R.R."/>
            <person name="La Ragione R."/>
            <person name="Hildebrand F."/>
            <person name="Pallen M.J."/>
        </authorList>
    </citation>
    <scope>NUCLEOTIDE SEQUENCE</scope>
    <source>
        <strain evidence="5">CHK169-4300</strain>
    </source>
</reference>